<protein>
    <recommendedName>
        <fullName evidence="3">Transposase</fullName>
    </recommendedName>
</protein>
<evidence type="ECO:0008006" key="3">
    <source>
        <dbReference type="Google" id="ProtNLM"/>
    </source>
</evidence>
<dbReference type="AlphaFoldDB" id="A0A941EUJ4"/>
<comment type="caution">
    <text evidence="1">The sequence shown here is derived from an EMBL/GenBank/DDBJ whole genome shotgun (WGS) entry which is preliminary data.</text>
</comment>
<reference evidence="1" key="1">
    <citation type="submission" date="2021-04" db="EMBL/GenBank/DDBJ databases">
        <title>Genome based classification of Actinospica acidithermotolerans sp. nov., an actinobacterium isolated from an Indonesian hot spring.</title>
        <authorList>
            <person name="Kusuma A.B."/>
            <person name="Putra K.E."/>
            <person name="Nafisah S."/>
            <person name="Loh J."/>
            <person name="Nouioui I."/>
            <person name="Goodfellow M."/>
        </authorList>
    </citation>
    <scope>NUCLEOTIDE SEQUENCE</scope>
    <source>
        <strain evidence="1">CSCA 57</strain>
    </source>
</reference>
<gene>
    <name evidence="1" type="ORF">KDL01_34250</name>
</gene>
<proteinExistence type="predicted"/>
<accession>A0A941EUJ4</accession>
<dbReference type="EMBL" id="JAGSOG010000284">
    <property type="protein sequence ID" value="MBR7838382.1"/>
    <property type="molecule type" value="Genomic_DNA"/>
</dbReference>
<evidence type="ECO:0000313" key="2">
    <source>
        <dbReference type="Proteomes" id="UP000675781"/>
    </source>
</evidence>
<organism evidence="1 2">
    <name type="scientific">Actinospica durhamensis</name>
    <dbReference type="NCBI Taxonomy" id="1508375"/>
    <lineage>
        <taxon>Bacteria</taxon>
        <taxon>Bacillati</taxon>
        <taxon>Actinomycetota</taxon>
        <taxon>Actinomycetes</taxon>
        <taxon>Catenulisporales</taxon>
        <taxon>Actinospicaceae</taxon>
        <taxon>Actinospica</taxon>
    </lineage>
</organism>
<dbReference type="Proteomes" id="UP000675781">
    <property type="component" value="Unassembled WGS sequence"/>
</dbReference>
<keyword evidence="2" id="KW-1185">Reference proteome</keyword>
<name>A0A941EUJ4_9ACTN</name>
<sequence length="54" mass="5763">MSRKRGIFTDALGLILTIVVTAASLSDNSHGIQLLDQVHVAHSGISMAWVDRGC</sequence>
<evidence type="ECO:0000313" key="1">
    <source>
        <dbReference type="EMBL" id="MBR7838382.1"/>
    </source>
</evidence>